<dbReference type="EMBL" id="NBNE01000330">
    <property type="protein sequence ID" value="OWZ20383.1"/>
    <property type="molecule type" value="Genomic_DNA"/>
</dbReference>
<dbReference type="AlphaFoldDB" id="A0A225WRV6"/>
<evidence type="ECO:0000313" key="2">
    <source>
        <dbReference type="Proteomes" id="UP000198211"/>
    </source>
</evidence>
<protein>
    <submittedName>
        <fullName evidence="1">Uncharacterized protein</fullName>
    </submittedName>
</protein>
<sequence length="216" mass="24790">MIISCSEKKIGVYPRYSVLAWLFKFKTVDGECLNNVGGAHHPQERLDEGKRSQIKTPSVSLEMVSSDHIEHLRFRKNPQEKWIWGRCLYPFDWEIVAATGHFLEKATVKKAEYSGLAKGMQSGLTAYDPAAPRHHRLHPPHLLRLLQEPEKLQSKFKPGRLVHVKRYFNAAADYVSKRFIQNQLSLEVTSPGEIKLLRGLDQIHAQLIKDSSPREQ</sequence>
<proteinExistence type="predicted"/>
<evidence type="ECO:0000313" key="1">
    <source>
        <dbReference type="EMBL" id="OWZ20383.1"/>
    </source>
</evidence>
<dbReference type="Proteomes" id="UP000198211">
    <property type="component" value="Unassembled WGS sequence"/>
</dbReference>
<gene>
    <name evidence="1" type="ORF">PHMEG_0005214</name>
</gene>
<name>A0A225WRV6_9STRA</name>
<accession>A0A225WRV6</accession>
<comment type="caution">
    <text evidence="1">The sequence shown here is derived from an EMBL/GenBank/DDBJ whole genome shotgun (WGS) entry which is preliminary data.</text>
</comment>
<reference evidence="2" key="1">
    <citation type="submission" date="2017-03" db="EMBL/GenBank/DDBJ databases">
        <title>Phytopthora megakarya and P. palmivora, two closely related causual agents of cacao black pod achieved similar genome size and gene model numbers by different mechanisms.</title>
        <authorList>
            <person name="Ali S."/>
            <person name="Shao J."/>
            <person name="Larry D.J."/>
            <person name="Kronmiller B."/>
            <person name="Shen D."/>
            <person name="Strem M.D."/>
            <person name="Melnick R.L."/>
            <person name="Guiltinan M.J."/>
            <person name="Tyler B.M."/>
            <person name="Meinhardt L.W."/>
            <person name="Bailey B.A."/>
        </authorList>
    </citation>
    <scope>NUCLEOTIDE SEQUENCE [LARGE SCALE GENOMIC DNA]</scope>
    <source>
        <strain evidence="2">zdho120</strain>
    </source>
</reference>
<organism evidence="1 2">
    <name type="scientific">Phytophthora megakarya</name>
    <dbReference type="NCBI Taxonomy" id="4795"/>
    <lineage>
        <taxon>Eukaryota</taxon>
        <taxon>Sar</taxon>
        <taxon>Stramenopiles</taxon>
        <taxon>Oomycota</taxon>
        <taxon>Peronosporomycetes</taxon>
        <taxon>Peronosporales</taxon>
        <taxon>Peronosporaceae</taxon>
        <taxon>Phytophthora</taxon>
    </lineage>
</organism>
<keyword evidence="2" id="KW-1185">Reference proteome</keyword>